<dbReference type="Proteomes" id="UP001152795">
    <property type="component" value="Unassembled WGS sequence"/>
</dbReference>
<name>A0A7D9L9F8_PARCT</name>
<sequence length="732" mass="83243">MEVCCSFKTIIGGICGSDSRDKKEVVTIIPLVSCSRDIAKHLGSLAFSGPENEVDLILSRAAIFKIPQDINDMTICPFHRGKLDLGWTRGASIRCRVPPVLSQHGNKNKKSWPKGERGLGKYDSLHVLRKTGVFIQCGSGVCRKCRDLLKNLRRVDVDELESQLKQTTLDDDDDDEVMFKTPMHKTIPVPQTPLDVMDSTFFPPSAVSELSQMEDPNTTPRERLNVFLASRDVSPIRTAMNTSWHAAADRTKRHYLRKARQVIHATLEEIAPENSEELLRAVQEGSMGGESDLDSTLLEVLVECYDNANCWSSRRQILSIMADKVSFTTLQKWIPGISRYRFSIARHHRLLHGRGSEVPQRDLRQTRMRASPEQLDHFLAFITSSRAIQDLPFGEKTLKLSSGTEIKIPNVIRTSIPEQIVKQYERYCAEIGYSSPLSRSSNLRILKVCSASMRKSLQGLDYFSADGAKAFDDLQEVVEKLGDRYQRGMSWSKEISKKLKLAKRYLKGDYKVHISSSSRIPDHCRPYALSHASDPDYLQSCKHKHDLICDRCNLFPAAVREMESVLHEDDIPLEEKEEMKFIVTQAKKNIEAWKAHLPRSVNQDQARLDILDKLDDISVLVILDWAMQFIPRRYREIQADWFGKRGISWHISVAMRKVDGKLQNLTLVHVFDKSNQDSLYVIAVIDDVIFQLKRAMPELISVNFRQDNAACYHSSATVIGVQNLARKHKVAI</sequence>
<keyword evidence="2" id="KW-1185">Reference proteome</keyword>
<accession>A0A7D9L9F8</accession>
<evidence type="ECO:0000313" key="1">
    <source>
        <dbReference type="EMBL" id="CAB4027797.1"/>
    </source>
</evidence>
<organism evidence="1 2">
    <name type="scientific">Paramuricea clavata</name>
    <name type="common">Red gorgonian</name>
    <name type="synonym">Violescent sea-whip</name>
    <dbReference type="NCBI Taxonomy" id="317549"/>
    <lineage>
        <taxon>Eukaryota</taxon>
        <taxon>Metazoa</taxon>
        <taxon>Cnidaria</taxon>
        <taxon>Anthozoa</taxon>
        <taxon>Octocorallia</taxon>
        <taxon>Malacalcyonacea</taxon>
        <taxon>Plexauridae</taxon>
        <taxon>Paramuricea</taxon>
    </lineage>
</organism>
<dbReference type="EMBL" id="CACRXK020015024">
    <property type="protein sequence ID" value="CAB4027797.1"/>
    <property type="molecule type" value="Genomic_DNA"/>
</dbReference>
<protein>
    <submittedName>
        <fullName evidence="1">Uncharacterized protein</fullName>
    </submittedName>
</protein>
<proteinExistence type="predicted"/>
<reference evidence="1" key="1">
    <citation type="submission" date="2020-04" db="EMBL/GenBank/DDBJ databases">
        <authorList>
            <person name="Alioto T."/>
            <person name="Alioto T."/>
            <person name="Gomez Garrido J."/>
        </authorList>
    </citation>
    <scope>NUCLEOTIDE SEQUENCE</scope>
    <source>
        <strain evidence="1">A484AB</strain>
    </source>
</reference>
<feature type="non-terminal residue" evidence="1">
    <location>
        <position position="1"/>
    </location>
</feature>
<dbReference type="OrthoDB" id="5983920at2759"/>
<gene>
    <name evidence="1" type="ORF">PACLA_8A072036</name>
</gene>
<dbReference type="AlphaFoldDB" id="A0A7D9L9F8"/>
<comment type="caution">
    <text evidence="1">The sequence shown here is derived from an EMBL/GenBank/DDBJ whole genome shotgun (WGS) entry which is preliminary data.</text>
</comment>
<evidence type="ECO:0000313" key="2">
    <source>
        <dbReference type="Proteomes" id="UP001152795"/>
    </source>
</evidence>